<keyword evidence="5" id="KW-1185">Reference proteome</keyword>
<feature type="region of interest" description="Disordered" evidence="1">
    <location>
        <begin position="888"/>
        <end position="967"/>
    </location>
</feature>
<dbReference type="Proteomes" id="UP000298416">
    <property type="component" value="Unassembled WGS sequence"/>
</dbReference>
<dbReference type="AlphaFoldDB" id="A0A8X8ZEQ1"/>
<evidence type="ECO:0000313" key="5">
    <source>
        <dbReference type="Proteomes" id="UP000298416"/>
    </source>
</evidence>
<feature type="compositionally biased region" description="Polar residues" evidence="1">
    <location>
        <begin position="922"/>
        <end position="938"/>
    </location>
</feature>
<feature type="compositionally biased region" description="Polar residues" evidence="1">
    <location>
        <begin position="171"/>
        <end position="189"/>
    </location>
</feature>
<feature type="compositionally biased region" description="Basic and acidic residues" evidence="1">
    <location>
        <begin position="137"/>
        <end position="163"/>
    </location>
</feature>
<dbReference type="Pfam" id="PF22910">
    <property type="entry name" value="EDR4-like_1st"/>
    <property type="match status" value="1"/>
</dbReference>
<organism evidence="4">
    <name type="scientific">Salvia splendens</name>
    <name type="common">Scarlet sage</name>
    <dbReference type="NCBI Taxonomy" id="180675"/>
    <lineage>
        <taxon>Eukaryota</taxon>
        <taxon>Viridiplantae</taxon>
        <taxon>Streptophyta</taxon>
        <taxon>Embryophyta</taxon>
        <taxon>Tracheophyta</taxon>
        <taxon>Spermatophyta</taxon>
        <taxon>Magnoliopsida</taxon>
        <taxon>eudicotyledons</taxon>
        <taxon>Gunneridae</taxon>
        <taxon>Pentapetalae</taxon>
        <taxon>asterids</taxon>
        <taxon>lamiids</taxon>
        <taxon>Lamiales</taxon>
        <taxon>Lamiaceae</taxon>
        <taxon>Nepetoideae</taxon>
        <taxon>Mentheae</taxon>
        <taxon>Salviinae</taxon>
        <taxon>Salvia</taxon>
        <taxon>Salvia subgen. Calosphace</taxon>
        <taxon>core Calosphace</taxon>
    </lineage>
</organism>
<evidence type="ECO:0000259" key="2">
    <source>
        <dbReference type="Pfam" id="PF11331"/>
    </source>
</evidence>
<feature type="compositionally biased region" description="Basic and acidic residues" evidence="1">
    <location>
        <begin position="191"/>
        <end position="220"/>
    </location>
</feature>
<dbReference type="EMBL" id="PNBA02000014">
    <property type="protein sequence ID" value="KAG6402017.1"/>
    <property type="molecule type" value="Genomic_DNA"/>
</dbReference>
<comment type="caution">
    <text evidence="4">The sequence shown here is derived from an EMBL/GenBank/DDBJ whole genome shotgun (WGS) entry which is preliminary data.</text>
</comment>
<dbReference type="PANTHER" id="PTHR31105">
    <property type="entry name" value="EXTRA-LARGE G-PROTEIN-LIKE"/>
    <property type="match status" value="1"/>
</dbReference>
<name>A0A8X8ZEQ1_SALSN</name>
<feature type="domain" description="Enhanced disease resistance 4-like N-terminal" evidence="3">
    <location>
        <begin position="8"/>
        <end position="41"/>
    </location>
</feature>
<accession>A0A8X8ZEQ1</accession>
<reference evidence="4" key="1">
    <citation type="submission" date="2018-01" db="EMBL/GenBank/DDBJ databases">
        <authorList>
            <person name="Mao J.F."/>
        </authorList>
    </citation>
    <scope>NUCLEOTIDE SEQUENCE</scope>
    <source>
        <strain evidence="4">Huo1</strain>
        <tissue evidence="4">Leaf</tissue>
    </source>
</reference>
<feature type="compositionally biased region" description="Basic and acidic residues" evidence="1">
    <location>
        <begin position="287"/>
        <end position="298"/>
    </location>
</feature>
<feature type="region of interest" description="Disordered" evidence="1">
    <location>
        <begin position="564"/>
        <end position="604"/>
    </location>
</feature>
<dbReference type="OrthoDB" id="1930285at2759"/>
<evidence type="ECO:0000313" key="4">
    <source>
        <dbReference type="EMBL" id="KAG6402017.1"/>
    </source>
</evidence>
<feature type="compositionally biased region" description="Basic and acidic residues" evidence="1">
    <location>
        <begin position="230"/>
        <end position="255"/>
    </location>
</feature>
<feature type="compositionally biased region" description="Polar residues" evidence="1">
    <location>
        <begin position="116"/>
        <end position="125"/>
    </location>
</feature>
<feature type="domain" description="Probable zinc-ribbon" evidence="2">
    <location>
        <begin position="765"/>
        <end position="809"/>
    </location>
</feature>
<evidence type="ECO:0000256" key="1">
    <source>
        <dbReference type="SAM" id="MobiDB-lite"/>
    </source>
</evidence>
<dbReference type="GO" id="GO:1900150">
    <property type="term" value="P:regulation of defense response to fungus"/>
    <property type="evidence" value="ECO:0007669"/>
    <property type="project" value="InterPro"/>
</dbReference>
<feature type="region of interest" description="Disordered" evidence="1">
    <location>
        <begin position="381"/>
        <end position="417"/>
    </location>
</feature>
<dbReference type="InterPro" id="IPR040244">
    <property type="entry name" value="EDR4-like"/>
</dbReference>
<dbReference type="PANTHER" id="PTHR31105:SF38">
    <property type="entry name" value="PROTEIN ENHANCED DISEASE RESISTANCE 4"/>
    <property type="match status" value="1"/>
</dbReference>
<gene>
    <name evidence="4" type="ORF">SASPL_138886</name>
</gene>
<feature type="region of interest" description="Disordered" evidence="1">
    <location>
        <begin position="44"/>
        <end position="300"/>
    </location>
</feature>
<dbReference type="InterPro" id="IPR021480">
    <property type="entry name" value="Zinc_ribbon_12"/>
</dbReference>
<evidence type="ECO:0008006" key="6">
    <source>
        <dbReference type="Google" id="ProtNLM"/>
    </source>
</evidence>
<proteinExistence type="predicted"/>
<sequence>MTTQGNVQIRFVKCPRCRKILPELPELPMYKCGGCGITLQAKRRNPETNHSELPSQETDSAEGGQQGNVSGGMEGRSSTADLTDSPKVESSPDEGEIRRLDDFDSSVKLSHDRDALSTSPRTEGFSSEVRASLRNNRSAERHRGKFEDEHVDYVELSHNRDPSDSLPGSPDITSPQSEGFSSEVRQSFRNHPLDRSPERYRGKSEDERDDSMEVSRERGASEGLSSCETSPKEVQESSEKTPLDRSPQKRRSNADDHEEWTAGSNSLDGLPSSGEISLEAEAYTQESSEHVEQMKDGESEQVWTKGAGLVDEVQNLPEYEDQESGLMERIAENNALPENEGTTRTFLNDESSGEIKHVGPTSPSAMISHEISIASTSAEVVGDGSRGLPVSRSPIAERSMSPKASAPVHAPRSPSRGSLVSFYLTTDDEQLDGSPREVARTFERFNSTDTLGSSHLGDHSSEINVRHGPAAFYQNSRSYYAYDGSESSYDGIDDQVREHFSHPSRKANDVGHIRAREKLRNGGFSGNNVAKSEAERAHRATSPLSREMHFPWHRGQNRMRLNSQGDVSRAPFPSRDHTAGHRPPVHRHNLLPPHSAFDLPEKSSYSNPEQLDLLRTVHHLKDQLERMQFNALPYLEAEREMYADVSHSGPCNRRNDRAKGYGERYNERRMAFSGEAAHFRHQASCSCLHCNQQDWQHRKNGHRAIHADHNCCGSSNSLSPHRYATSEPSSWGRETKSDNQRLDEIRRTQLREKYSAAKRHLRPIAGGAPVITCYHCSQLLQLPVDFLLFKKRYHQLMCNACGKVIKFSVVKGTHLVPYVADARAPPPSEAGDYSDGNIRRNMEPAPQSISCKHVESVSYSDEYGRSFCRSCSTEGEASAAIPSIDRAKGNSYDRKMSSGGGYYEDRKLKGVSNSKEGVESAGPSSRTVTRKNATTSVSEIEELPPLSNSPLHRLMGYSTPSKVFKRG</sequence>
<feature type="region of interest" description="Disordered" evidence="1">
    <location>
        <begin position="520"/>
        <end position="542"/>
    </location>
</feature>
<dbReference type="InterPro" id="IPR055126">
    <property type="entry name" value="EDR4-like_N"/>
</dbReference>
<dbReference type="Pfam" id="PF11331">
    <property type="entry name" value="Zn_ribbon_12"/>
    <property type="match status" value="1"/>
</dbReference>
<evidence type="ECO:0000259" key="3">
    <source>
        <dbReference type="Pfam" id="PF22910"/>
    </source>
</evidence>
<protein>
    <recommendedName>
        <fullName evidence="6">Zinc-ribbon domain-containing protein</fullName>
    </recommendedName>
</protein>
<reference evidence="4" key="2">
    <citation type="submission" date="2020-08" db="EMBL/GenBank/DDBJ databases">
        <title>Plant Genome Project.</title>
        <authorList>
            <person name="Zhang R.-G."/>
        </authorList>
    </citation>
    <scope>NUCLEOTIDE SEQUENCE</scope>
    <source>
        <strain evidence="4">Huo1</strain>
        <tissue evidence="4">Leaf</tissue>
    </source>
</reference>
<feature type="compositionally biased region" description="Gly residues" evidence="1">
    <location>
        <begin position="64"/>
        <end position="74"/>
    </location>
</feature>